<dbReference type="NCBIfam" id="TIGR00147">
    <property type="entry name" value="YegS/Rv2252/BmrU family lipid kinase"/>
    <property type="match status" value="1"/>
</dbReference>
<keyword evidence="9" id="KW-0594">Phospholipid biosynthesis</keyword>
<dbReference type="InterPro" id="IPR001206">
    <property type="entry name" value="Diacylglycerol_kinase_cat_dom"/>
</dbReference>
<comment type="similarity">
    <text evidence="2">Belongs to the diacylglycerol/lipid kinase family.</text>
</comment>
<dbReference type="InterPro" id="IPR005218">
    <property type="entry name" value="Diacylglycerol/lipid_kinase"/>
</dbReference>
<organism evidence="12 13">
    <name type="scientific">Terribacillus saccharophilus</name>
    <dbReference type="NCBI Taxonomy" id="361277"/>
    <lineage>
        <taxon>Bacteria</taxon>
        <taxon>Bacillati</taxon>
        <taxon>Bacillota</taxon>
        <taxon>Bacilli</taxon>
        <taxon>Bacillales</taxon>
        <taxon>Bacillaceae</taxon>
        <taxon>Terribacillus</taxon>
    </lineage>
</organism>
<evidence type="ECO:0000256" key="5">
    <source>
        <dbReference type="ARBA" id="ARBA00022741"/>
    </source>
</evidence>
<dbReference type="Pfam" id="PF19279">
    <property type="entry name" value="YegS_C"/>
    <property type="match status" value="1"/>
</dbReference>
<dbReference type="GO" id="GO:0005524">
    <property type="term" value="F:ATP binding"/>
    <property type="evidence" value="ECO:0007669"/>
    <property type="project" value="UniProtKB-KW"/>
</dbReference>
<evidence type="ECO:0000259" key="11">
    <source>
        <dbReference type="PROSITE" id="PS50146"/>
    </source>
</evidence>
<keyword evidence="6 12" id="KW-0418">Kinase</keyword>
<dbReference type="GO" id="GO:0008654">
    <property type="term" value="P:phospholipid biosynthetic process"/>
    <property type="evidence" value="ECO:0007669"/>
    <property type="project" value="UniProtKB-KW"/>
</dbReference>
<keyword evidence="8" id="KW-0443">Lipid metabolism</keyword>
<comment type="cofactor">
    <cofactor evidence="1">
        <name>Mg(2+)</name>
        <dbReference type="ChEBI" id="CHEBI:18420"/>
    </cofactor>
</comment>
<evidence type="ECO:0000256" key="2">
    <source>
        <dbReference type="ARBA" id="ARBA00005983"/>
    </source>
</evidence>
<reference evidence="12 13" key="1">
    <citation type="submission" date="2017-07" db="EMBL/GenBank/DDBJ databases">
        <title>Isolation and whole genome analysis of endospore-forming bacteria from heroin.</title>
        <authorList>
            <person name="Kalinowski J."/>
            <person name="Ahrens B."/>
            <person name="Al-Dilaimi A."/>
            <person name="Winkler A."/>
            <person name="Wibberg D."/>
            <person name="Schleenbecker U."/>
            <person name="Ruckert C."/>
            <person name="Wolfel R."/>
            <person name="Grass G."/>
        </authorList>
    </citation>
    <scope>NUCLEOTIDE SEQUENCE [LARGE SCALE GENOMIC DNA]</scope>
    <source>
        <strain evidence="12 13">7528</strain>
    </source>
</reference>
<evidence type="ECO:0000313" key="13">
    <source>
        <dbReference type="Proteomes" id="UP000216013"/>
    </source>
</evidence>
<evidence type="ECO:0000256" key="4">
    <source>
        <dbReference type="ARBA" id="ARBA00022679"/>
    </source>
</evidence>
<dbReference type="EMBL" id="NPBV01000024">
    <property type="protein sequence ID" value="PAD20219.1"/>
    <property type="molecule type" value="Genomic_DNA"/>
</dbReference>
<dbReference type="Proteomes" id="UP000216013">
    <property type="component" value="Unassembled WGS sequence"/>
</dbReference>
<dbReference type="RefSeq" id="WP_095234677.1">
    <property type="nucleotide sequence ID" value="NZ_NPBE01000165.1"/>
</dbReference>
<dbReference type="PANTHER" id="PTHR12358:SF107">
    <property type="entry name" value="LIPID KINASE BMRU-RELATED"/>
    <property type="match status" value="1"/>
</dbReference>
<evidence type="ECO:0000256" key="9">
    <source>
        <dbReference type="ARBA" id="ARBA00023209"/>
    </source>
</evidence>
<evidence type="ECO:0000313" key="12">
    <source>
        <dbReference type="EMBL" id="PAD20219.1"/>
    </source>
</evidence>
<keyword evidence="4" id="KW-0808">Transferase</keyword>
<accession>A0A268A825</accession>
<evidence type="ECO:0000256" key="1">
    <source>
        <dbReference type="ARBA" id="ARBA00001946"/>
    </source>
</evidence>
<feature type="domain" description="DAGKc" evidence="11">
    <location>
        <begin position="2"/>
        <end position="133"/>
    </location>
</feature>
<keyword evidence="10" id="KW-1208">Phospholipid metabolism</keyword>
<dbReference type="Gene3D" id="3.40.50.10330">
    <property type="entry name" value="Probable inorganic polyphosphate/atp-NAD kinase, domain 1"/>
    <property type="match status" value="1"/>
</dbReference>
<comment type="caution">
    <text evidence="12">The sequence shown here is derived from an EMBL/GenBank/DDBJ whole genome shotgun (WGS) entry which is preliminary data.</text>
</comment>
<dbReference type="SMART" id="SM00046">
    <property type="entry name" value="DAGKc"/>
    <property type="match status" value="1"/>
</dbReference>
<dbReference type="InterPro" id="IPR050187">
    <property type="entry name" value="Lipid_Phosphate_FormReg"/>
</dbReference>
<evidence type="ECO:0000256" key="8">
    <source>
        <dbReference type="ARBA" id="ARBA00023098"/>
    </source>
</evidence>
<dbReference type="PANTHER" id="PTHR12358">
    <property type="entry name" value="SPHINGOSINE KINASE"/>
    <property type="match status" value="1"/>
</dbReference>
<keyword evidence="5" id="KW-0547">Nucleotide-binding</keyword>
<dbReference type="InterPro" id="IPR016064">
    <property type="entry name" value="NAD/diacylglycerol_kinase_sf"/>
</dbReference>
<name>A0A268A825_9BACI</name>
<dbReference type="GO" id="GO:0004143">
    <property type="term" value="F:ATP-dependent diacylglycerol kinase activity"/>
    <property type="evidence" value="ECO:0007669"/>
    <property type="project" value="TreeGrafter"/>
</dbReference>
<keyword evidence="3" id="KW-0444">Lipid biosynthesis</keyword>
<dbReference type="PROSITE" id="PS50146">
    <property type="entry name" value="DAGK"/>
    <property type="match status" value="1"/>
</dbReference>
<dbReference type="InterPro" id="IPR045540">
    <property type="entry name" value="YegS/DAGK_C"/>
</dbReference>
<dbReference type="AlphaFoldDB" id="A0A268A825"/>
<sequence length="297" mass="32741">MQTFERAVYLVNGNMDDDLMERELGQTLPKLAASIKQLEVMQTKDLEELVSYSREVAERINLLIIHGGDGTIHQVINAIAPLPKRPTVAIIPGGTCNDFSRMLGLPQNLGKAAEAIAGGKTASIDIGQYEDSYFLNFWGVGLIADASNNIDEDQKARLGVLSYFISTLRTVNQAEPFSYEMEIDGEKLAGEAVMILVMNGRFIGTREFAGPNIRPDDGKLHVIFVKNSNLTSFKELLQMKQDKTVLSDLTEIGIQEAEKIRFLSPAGKPIDMDGEVYHETSGEVKILPGHLEMIIGE</sequence>
<dbReference type="SUPFAM" id="SSF111331">
    <property type="entry name" value="NAD kinase/diacylglycerol kinase-like"/>
    <property type="match status" value="1"/>
</dbReference>
<dbReference type="Gene3D" id="2.60.200.40">
    <property type="match status" value="1"/>
</dbReference>
<evidence type="ECO:0000256" key="10">
    <source>
        <dbReference type="ARBA" id="ARBA00023264"/>
    </source>
</evidence>
<dbReference type="InterPro" id="IPR017438">
    <property type="entry name" value="ATP-NAD_kinase_N"/>
</dbReference>
<dbReference type="GO" id="GO:0005886">
    <property type="term" value="C:plasma membrane"/>
    <property type="evidence" value="ECO:0007669"/>
    <property type="project" value="TreeGrafter"/>
</dbReference>
<dbReference type="Pfam" id="PF00781">
    <property type="entry name" value="DAGK_cat"/>
    <property type="match status" value="1"/>
</dbReference>
<gene>
    <name evidence="12" type="ORF">CHH64_14105</name>
</gene>
<proteinExistence type="inferred from homology"/>
<protein>
    <submittedName>
        <fullName evidence="12">Diacylglycerol kinase</fullName>
    </submittedName>
</protein>
<evidence type="ECO:0000256" key="6">
    <source>
        <dbReference type="ARBA" id="ARBA00022777"/>
    </source>
</evidence>
<keyword evidence="7" id="KW-0067">ATP-binding</keyword>
<evidence type="ECO:0000256" key="7">
    <source>
        <dbReference type="ARBA" id="ARBA00022840"/>
    </source>
</evidence>
<evidence type="ECO:0000256" key="3">
    <source>
        <dbReference type="ARBA" id="ARBA00022516"/>
    </source>
</evidence>